<sequence length="36" mass="4397">MSMTLIKNWNEKIKNYNIKSSNIYNFDEKIFLIDID</sequence>
<gene>
    <name evidence="1" type="ORF">ACO22_04743</name>
</gene>
<dbReference type="Proteomes" id="UP000242814">
    <property type="component" value="Unassembled WGS sequence"/>
</dbReference>
<name>A0A1D2JCE2_PARBR</name>
<organism evidence="1 2">
    <name type="scientific">Paracoccidioides brasiliensis</name>
    <dbReference type="NCBI Taxonomy" id="121759"/>
    <lineage>
        <taxon>Eukaryota</taxon>
        <taxon>Fungi</taxon>
        <taxon>Dikarya</taxon>
        <taxon>Ascomycota</taxon>
        <taxon>Pezizomycotina</taxon>
        <taxon>Eurotiomycetes</taxon>
        <taxon>Eurotiomycetidae</taxon>
        <taxon>Onygenales</taxon>
        <taxon>Ajellomycetaceae</taxon>
        <taxon>Paracoccidioides</taxon>
    </lineage>
</organism>
<proteinExistence type="predicted"/>
<evidence type="ECO:0000313" key="1">
    <source>
        <dbReference type="EMBL" id="ODH26226.1"/>
    </source>
</evidence>
<accession>A0A1D2JCE2</accession>
<protein>
    <submittedName>
        <fullName evidence="1">Uncharacterized protein</fullName>
    </submittedName>
</protein>
<dbReference type="AlphaFoldDB" id="A0A1D2JCE2"/>
<dbReference type="EMBL" id="LZYO01000195">
    <property type="protein sequence ID" value="ODH26226.1"/>
    <property type="molecule type" value="Genomic_DNA"/>
</dbReference>
<evidence type="ECO:0000313" key="2">
    <source>
        <dbReference type="Proteomes" id="UP000242814"/>
    </source>
</evidence>
<reference evidence="1 2" key="1">
    <citation type="submission" date="2016-06" db="EMBL/GenBank/DDBJ databases">
        <authorList>
            <person name="Kjaerup R.B."/>
            <person name="Dalgaard T.S."/>
            <person name="Juul-Madsen H.R."/>
        </authorList>
    </citation>
    <scope>NUCLEOTIDE SEQUENCE [LARGE SCALE GENOMIC DNA]</scope>
    <source>
        <strain evidence="1 2">Pb300</strain>
    </source>
</reference>
<comment type="caution">
    <text evidence="1">The sequence shown here is derived from an EMBL/GenBank/DDBJ whole genome shotgun (WGS) entry which is preliminary data.</text>
</comment>